<reference evidence="1" key="1">
    <citation type="submission" date="2022-10" db="EMBL/GenBank/DDBJ databases">
        <authorList>
            <person name="Chen Y."/>
            <person name="Dougan E. K."/>
            <person name="Chan C."/>
            <person name="Rhodes N."/>
            <person name="Thang M."/>
        </authorList>
    </citation>
    <scope>NUCLEOTIDE SEQUENCE</scope>
</reference>
<dbReference type="EMBL" id="CAMXCT020004170">
    <property type="protein sequence ID" value="CAL1161356.1"/>
    <property type="molecule type" value="Genomic_DNA"/>
</dbReference>
<evidence type="ECO:0000313" key="1">
    <source>
        <dbReference type="EMBL" id="CAI4007981.1"/>
    </source>
</evidence>
<dbReference type="OrthoDB" id="249099at2759"/>
<protein>
    <submittedName>
        <fullName evidence="1">Uncharacterized protein</fullName>
    </submittedName>
</protein>
<accession>A0A9P1DE46</accession>
<organism evidence="1">
    <name type="scientific">Cladocopium goreaui</name>
    <dbReference type="NCBI Taxonomy" id="2562237"/>
    <lineage>
        <taxon>Eukaryota</taxon>
        <taxon>Sar</taxon>
        <taxon>Alveolata</taxon>
        <taxon>Dinophyceae</taxon>
        <taxon>Suessiales</taxon>
        <taxon>Symbiodiniaceae</taxon>
        <taxon>Cladocopium</taxon>
    </lineage>
</organism>
<reference evidence="2 3" key="2">
    <citation type="submission" date="2024-05" db="EMBL/GenBank/DDBJ databases">
        <authorList>
            <person name="Chen Y."/>
            <person name="Shah S."/>
            <person name="Dougan E. K."/>
            <person name="Thang M."/>
            <person name="Chan C."/>
        </authorList>
    </citation>
    <scope>NUCLEOTIDE SEQUENCE [LARGE SCALE GENOMIC DNA]</scope>
</reference>
<sequence length="93" mass="9807">MAMLAPAIQAVAAWPCHADAAAQPSQPRRRRAQQARGGYLASAGALVASCRARKAHFLRLRATSSTILIDEATSGDLLPAADVAVRALRWTEG</sequence>
<proteinExistence type="predicted"/>
<evidence type="ECO:0000313" key="3">
    <source>
        <dbReference type="Proteomes" id="UP001152797"/>
    </source>
</evidence>
<dbReference type="AlphaFoldDB" id="A0A9P1DE46"/>
<gene>
    <name evidence="1" type="ORF">C1SCF055_LOCUS33475</name>
</gene>
<dbReference type="EMBL" id="CAMXCT010004170">
    <property type="protein sequence ID" value="CAI4007981.1"/>
    <property type="molecule type" value="Genomic_DNA"/>
</dbReference>
<comment type="caution">
    <text evidence="1">The sequence shown here is derived from an EMBL/GenBank/DDBJ whole genome shotgun (WGS) entry which is preliminary data.</text>
</comment>
<dbReference type="EMBL" id="CAMXCT030004170">
    <property type="protein sequence ID" value="CAL4795293.1"/>
    <property type="molecule type" value="Genomic_DNA"/>
</dbReference>
<name>A0A9P1DE46_9DINO</name>
<keyword evidence="3" id="KW-1185">Reference proteome</keyword>
<evidence type="ECO:0000313" key="2">
    <source>
        <dbReference type="EMBL" id="CAL4795293.1"/>
    </source>
</evidence>
<feature type="non-terminal residue" evidence="1">
    <location>
        <position position="93"/>
    </location>
</feature>
<dbReference type="Proteomes" id="UP001152797">
    <property type="component" value="Unassembled WGS sequence"/>
</dbReference>